<keyword evidence="4" id="KW-1185">Reference proteome</keyword>
<dbReference type="HOGENOM" id="CLU_049301_5_0_7"/>
<gene>
    <name evidence="3" type="ordered locus">CHAB381_0238</name>
</gene>
<dbReference type="CDD" id="cd00293">
    <property type="entry name" value="USP-like"/>
    <property type="match status" value="1"/>
</dbReference>
<evidence type="ECO:0000256" key="1">
    <source>
        <dbReference type="ARBA" id="ARBA00008791"/>
    </source>
</evidence>
<dbReference type="KEGG" id="cha:CHAB381_0238"/>
<organism evidence="3 4">
    <name type="scientific">Campylobacter hominis (strain ATCC BAA-381 / DSM 21671 / CCUG 45161 / LMG 19568 / NCTC 13146 / CH001A)</name>
    <dbReference type="NCBI Taxonomy" id="360107"/>
    <lineage>
        <taxon>Bacteria</taxon>
        <taxon>Pseudomonadati</taxon>
        <taxon>Campylobacterota</taxon>
        <taxon>Epsilonproteobacteria</taxon>
        <taxon>Campylobacterales</taxon>
        <taxon>Campylobacteraceae</taxon>
        <taxon>Campylobacter</taxon>
    </lineage>
</organism>
<dbReference type="Gene3D" id="3.40.50.12370">
    <property type="match status" value="1"/>
</dbReference>
<dbReference type="SUPFAM" id="SSF52402">
    <property type="entry name" value="Adenine nucleotide alpha hydrolases-like"/>
    <property type="match status" value="1"/>
</dbReference>
<accession>A7I003</accession>
<dbReference type="Pfam" id="PF00582">
    <property type="entry name" value="Usp"/>
    <property type="match status" value="1"/>
</dbReference>
<dbReference type="InterPro" id="IPR006015">
    <property type="entry name" value="Universal_stress_UspA"/>
</dbReference>
<evidence type="ECO:0000313" key="4">
    <source>
        <dbReference type="Proteomes" id="UP000002407"/>
    </source>
</evidence>
<feature type="domain" description="UspA" evidence="2">
    <location>
        <begin position="163"/>
        <end position="283"/>
    </location>
</feature>
<dbReference type="EMBL" id="CP000776">
    <property type="protein sequence ID" value="ABS52312.1"/>
    <property type="molecule type" value="Genomic_DNA"/>
</dbReference>
<reference evidence="4" key="1">
    <citation type="submission" date="2007-07" db="EMBL/GenBank/DDBJ databases">
        <title>Complete genome sequence of Campylobacter hominis ATCC BAA-381, a commensal isolated from the human gastrointestinal tract.</title>
        <authorList>
            <person name="Fouts D.E."/>
            <person name="Mongodin E.F."/>
            <person name="Puiu D."/>
            <person name="Sebastian Y."/>
            <person name="Miller W.G."/>
            <person name="Mandrell R.E."/>
            <person name="Nelson K.E."/>
        </authorList>
    </citation>
    <scope>NUCLEOTIDE SEQUENCE [LARGE SCALE GENOMIC DNA]</scope>
    <source>
        <strain evidence="4">ATCC BAA-381 / LMG 19568 / NCTC 13146 / CH001A</strain>
    </source>
</reference>
<dbReference type="eggNOG" id="COG0589">
    <property type="taxonomic scope" value="Bacteria"/>
</dbReference>
<dbReference type="OrthoDB" id="5393836at2"/>
<evidence type="ECO:0000313" key="3">
    <source>
        <dbReference type="EMBL" id="ABS52312.1"/>
    </source>
</evidence>
<protein>
    <submittedName>
        <fullName evidence="3">Universal stress protein family</fullName>
    </submittedName>
</protein>
<proteinExistence type="inferred from homology"/>
<dbReference type="Proteomes" id="UP000002407">
    <property type="component" value="Chromosome"/>
</dbReference>
<dbReference type="RefSeq" id="WP_012108125.1">
    <property type="nucleotide sequence ID" value="NC_009714.1"/>
</dbReference>
<comment type="similarity">
    <text evidence="1">Belongs to the universal stress protein A family.</text>
</comment>
<sequence>MELKKLFFPIGAGEELRERIRGALLVNKFFGTHLSILACQLDPATVYNVRMTLRGGILFDEFLRTAEEELIEEQQNNLRIVCEECEKLGIIVSEDQSVPNSAFLRNLIGNRSDLVQKHSRYSDMVIAAVPTTGKITGTFEATVVKSGRPAIVIPRVLEEFKAEKILVALTGSAESSRALGHSLDLLKKAKKVHCITARHYLQESEAETIGRIDNYLDLHGIKATFDTVDAKGKVPGQILLENAENGNFDLIVAGMSDDNGIREVFLSGTAHYFLQNTKIPVMM</sequence>
<evidence type="ECO:0000259" key="2">
    <source>
        <dbReference type="Pfam" id="PF00582"/>
    </source>
</evidence>
<dbReference type="STRING" id="360107.CHAB381_0238"/>
<dbReference type="PRINTS" id="PR01438">
    <property type="entry name" value="UNVRSLSTRESS"/>
</dbReference>
<dbReference type="AlphaFoldDB" id="A7I003"/>
<dbReference type="InterPro" id="IPR006016">
    <property type="entry name" value="UspA"/>
</dbReference>
<name>A7I003_CAMHC</name>